<keyword evidence="6" id="KW-0408">Iron</keyword>
<evidence type="ECO:0000256" key="9">
    <source>
        <dbReference type="ARBA" id="ARBA00023136"/>
    </source>
</evidence>
<dbReference type="RefSeq" id="WP_118862367.1">
    <property type="nucleotide sequence ID" value="NZ_QWLV01000001.1"/>
</dbReference>
<keyword evidence="8 12" id="KW-0798">TonB box</keyword>
<feature type="region of interest" description="Disordered" evidence="13">
    <location>
        <begin position="29"/>
        <end position="48"/>
    </location>
</feature>
<dbReference type="PANTHER" id="PTHR32552">
    <property type="entry name" value="FERRICHROME IRON RECEPTOR-RELATED"/>
    <property type="match status" value="1"/>
</dbReference>
<dbReference type="InterPro" id="IPR036942">
    <property type="entry name" value="Beta-barrel_TonB_sf"/>
</dbReference>
<dbReference type="PANTHER" id="PTHR32552:SF81">
    <property type="entry name" value="TONB-DEPENDENT OUTER MEMBRANE RECEPTOR"/>
    <property type="match status" value="1"/>
</dbReference>
<evidence type="ECO:0000256" key="12">
    <source>
        <dbReference type="RuleBase" id="RU003357"/>
    </source>
</evidence>
<evidence type="ECO:0000256" key="8">
    <source>
        <dbReference type="ARBA" id="ARBA00023077"/>
    </source>
</evidence>
<evidence type="ECO:0000313" key="17">
    <source>
        <dbReference type="EMBL" id="RHW18860.1"/>
    </source>
</evidence>
<dbReference type="Gene3D" id="2.40.170.20">
    <property type="entry name" value="TonB-dependent receptor, beta-barrel domain"/>
    <property type="match status" value="1"/>
</dbReference>
<dbReference type="EMBL" id="QWLV01000001">
    <property type="protein sequence ID" value="RHW18860.1"/>
    <property type="molecule type" value="Genomic_DNA"/>
</dbReference>
<evidence type="ECO:0000256" key="5">
    <source>
        <dbReference type="ARBA" id="ARBA00022692"/>
    </source>
</evidence>
<evidence type="ECO:0000256" key="13">
    <source>
        <dbReference type="SAM" id="MobiDB-lite"/>
    </source>
</evidence>
<evidence type="ECO:0000256" key="7">
    <source>
        <dbReference type="ARBA" id="ARBA00023065"/>
    </source>
</evidence>
<keyword evidence="4" id="KW-0410">Iron transport</keyword>
<dbReference type="InterPro" id="IPR012910">
    <property type="entry name" value="Plug_dom"/>
</dbReference>
<feature type="domain" description="TonB-dependent receptor-like beta-barrel" evidence="15">
    <location>
        <begin position="310"/>
        <end position="725"/>
    </location>
</feature>
<evidence type="ECO:0000313" key="18">
    <source>
        <dbReference type="Proteomes" id="UP000266693"/>
    </source>
</evidence>
<sequence>MTMRSVHGRLMGFAALSVMAAGAMAAPARAQEVSQPDPEAQAGPAQAPEPGAIIVTAQKRAELLQDVPISIDVVGGDTLDDLKLNSATDLQYVVPGLASPAQSGPRNFGFFIRGVGTNTFSSETIEPSTAYVVDGVVMGQSGATLVDLPDIERIEVLRGPQSTLFGKNASAGVINIVTRRPSETLSFRAGVSVGWPNDDIHAYGYVSGPLDETLRFSLSGRRSVRQGYITNIPDGRRFNDRNEYGFRGKLEWEPSNGLRATLIGDYWKSDANCCIWTIERFGPAGAPNTVPPLIYYEPFAIALLGTQFPGRGNQNQTINGDVFANVKSYGASLQLDLDVGDHTLTSISAWRGFETVDGLDSDSAPVDFLDVNFGDHDQDQISQELRIASPTGGFIDYVAGVYYFRQRVDSFTRQLFPVLAPILPFFSREVFVDVTTRNMAVFGQANLNLTDQLTLTLGGRVLDEEQTVSKNRLDVFSQARDSASVSGSDTAFTWRGAIEYNFTPDIMAFASITRGYKGGGFDSNIAIQALLPVGPEKPTSYEAGLRTAFPAAGLTFNITGFYADIDGYQTAARDPVSLTFPLTNGDARTQGFEAEATWRPSRAIDLTFTGGVAYTDAEWKDFANAPCAGGQTAAEGCVGGVQDLTGEPLPFAPEWAFNLGADFNQPIGNGLKLGSTVNYNHRSRQVIGFPNAPDAIEPGYGLLGGAVSLGDAEDRWKVSVFGKNLTDENFRTFAFNVSNGTLAQYRVYESRRIIGVALDLAF</sequence>
<evidence type="ECO:0000256" key="1">
    <source>
        <dbReference type="ARBA" id="ARBA00004571"/>
    </source>
</evidence>
<keyword evidence="9 11" id="KW-0472">Membrane</keyword>
<name>A0A396RQS5_9SPHN</name>
<dbReference type="CDD" id="cd01347">
    <property type="entry name" value="ligand_gated_channel"/>
    <property type="match status" value="1"/>
</dbReference>
<dbReference type="GO" id="GO:0009279">
    <property type="term" value="C:cell outer membrane"/>
    <property type="evidence" value="ECO:0007669"/>
    <property type="project" value="UniProtKB-SubCell"/>
</dbReference>
<dbReference type="InterPro" id="IPR039426">
    <property type="entry name" value="TonB-dep_rcpt-like"/>
</dbReference>
<feature type="signal peptide" evidence="14">
    <location>
        <begin position="1"/>
        <end position="25"/>
    </location>
</feature>
<proteinExistence type="inferred from homology"/>
<dbReference type="Pfam" id="PF00593">
    <property type="entry name" value="TonB_dep_Rec_b-barrel"/>
    <property type="match status" value="1"/>
</dbReference>
<keyword evidence="2 11" id="KW-0813">Transport</keyword>
<reference evidence="17 18" key="1">
    <citation type="submission" date="2018-08" db="EMBL/GenBank/DDBJ databases">
        <title>The multiple taxonomic identification of Sphingomonas gilva.</title>
        <authorList>
            <person name="Zhu D."/>
            <person name="Zheng S."/>
        </authorList>
    </citation>
    <scope>NUCLEOTIDE SEQUENCE [LARGE SCALE GENOMIC DNA]</scope>
    <source>
        <strain evidence="17 18">ZDH117</strain>
    </source>
</reference>
<dbReference type="SUPFAM" id="SSF56935">
    <property type="entry name" value="Porins"/>
    <property type="match status" value="1"/>
</dbReference>
<keyword evidence="10 11" id="KW-0998">Cell outer membrane</keyword>
<comment type="subcellular location">
    <subcellularLocation>
        <location evidence="1 11">Cell outer membrane</location>
        <topology evidence="1 11">Multi-pass membrane protein</topology>
    </subcellularLocation>
</comment>
<dbReference type="InterPro" id="IPR000531">
    <property type="entry name" value="Beta-barrel_TonB"/>
</dbReference>
<evidence type="ECO:0000256" key="2">
    <source>
        <dbReference type="ARBA" id="ARBA00022448"/>
    </source>
</evidence>
<dbReference type="PROSITE" id="PS52016">
    <property type="entry name" value="TONB_DEPENDENT_REC_3"/>
    <property type="match status" value="1"/>
</dbReference>
<dbReference type="AlphaFoldDB" id="A0A396RQS5"/>
<dbReference type="OrthoDB" id="9760333at2"/>
<evidence type="ECO:0000256" key="14">
    <source>
        <dbReference type="SAM" id="SignalP"/>
    </source>
</evidence>
<gene>
    <name evidence="17" type="ORF">D1610_01550</name>
</gene>
<evidence type="ECO:0000256" key="6">
    <source>
        <dbReference type="ARBA" id="ARBA00023004"/>
    </source>
</evidence>
<comment type="similarity">
    <text evidence="11 12">Belongs to the TonB-dependent receptor family.</text>
</comment>
<dbReference type="GO" id="GO:0006826">
    <property type="term" value="P:iron ion transport"/>
    <property type="evidence" value="ECO:0007669"/>
    <property type="project" value="UniProtKB-KW"/>
</dbReference>
<evidence type="ECO:0000256" key="11">
    <source>
        <dbReference type="PROSITE-ProRule" id="PRU01360"/>
    </source>
</evidence>
<keyword evidence="3 11" id="KW-1134">Transmembrane beta strand</keyword>
<comment type="caution">
    <text evidence="17">The sequence shown here is derived from an EMBL/GenBank/DDBJ whole genome shotgun (WGS) entry which is preliminary data.</text>
</comment>
<keyword evidence="14" id="KW-0732">Signal</keyword>
<dbReference type="Proteomes" id="UP000266693">
    <property type="component" value="Unassembled WGS sequence"/>
</dbReference>
<accession>A0A396RQS5</accession>
<feature type="chain" id="PRO_5017321403" evidence="14">
    <location>
        <begin position="26"/>
        <end position="762"/>
    </location>
</feature>
<protein>
    <submittedName>
        <fullName evidence="17">TonB-dependent receptor</fullName>
    </submittedName>
</protein>
<keyword evidence="5 11" id="KW-0812">Transmembrane</keyword>
<keyword evidence="17" id="KW-0675">Receptor</keyword>
<keyword evidence="18" id="KW-1185">Reference proteome</keyword>
<evidence type="ECO:0000256" key="3">
    <source>
        <dbReference type="ARBA" id="ARBA00022452"/>
    </source>
</evidence>
<evidence type="ECO:0000259" key="15">
    <source>
        <dbReference type="Pfam" id="PF00593"/>
    </source>
</evidence>
<evidence type="ECO:0000259" key="16">
    <source>
        <dbReference type="Pfam" id="PF07715"/>
    </source>
</evidence>
<dbReference type="Pfam" id="PF07715">
    <property type="entry name" value="Plug"/>
    <property type="match status" value="1"/>
</dbReference>
<feature type="domain" description="TonB-dependent receptor plug" evidence="16">
    <location>
        <begin position="64"/>
        <end position="173"/>
    </location>
</feature>
<evidence type="ECO:0000256" key="10">
    <source>
        <dbReference type="ARBA" id="ARBA00023237"/>
    </source>
</evidence>
<evidence type="ECO:0000256" key="4">
    <source>
        <dbReference type="ARBA" id="ARBA00022496"/>
    </source>
</evidence>
<organism evidence="17 18">
    <name type="scientific">Sphingomonas gilva</name>
    <dbReference type="NCBI Taxonomy" id="2305907"/>
    <lineage>
        <taxon>Bacteria</taxon>
        <taxon>Pseudomonadati</taxon>
        <taxon>Pseudomonadota</taxon>
        <taxon>Alphaproteobacteria</taxon>
        <taxon>Sphingomonadales</taxon>
        <taxon>Sphingomonadaceae</taxon>
        <taxon>Sphingomonas</taxon>
    </lineage>
</organism>
<keyword evidence="7" id="KW-0406">Ion transport</keyword>